<accession>A0A5N5SYF5</accession>
<reference evidence="3 4" key="1">
    <citation type="journal article" date="2019" name="PLoS Biol.">
        <title>Sex chromosomes control vertical transmission of feminizing Wolbachia symbionts in an isopod.</title>
        <authorList>
            <person name="Becking T."/>
            <person name="Chebbi M.A."/>
            <person name="Giraud I."/>
            <person name="Moumen B."/>
            <person name="Laverre T."/>
            <person name="Caubet Y."/>
            <person name="Peccoud J."/>
            <person name="Gilbert C."/>
            <person name="Cordaux R."/>
        </authorList>
    </citation>
    <scope>NUCLEOTIDE SEQUENCE [LARGE SCALE GENOMIC DNA]</scope>
    <source>
        <strain evidence="3">ANa2</strain>
        <tissue evidence="3">Whole body excluding digestive tract and cuticle</tissue>
    </source>
</reference>
<keyword evidence="2" id="KW-0732">Signal</keyword>
<organism evidence="3 4">
    <name type="scientific">Armadillidium nasatum</name>
    <dbReference type="NCBI Taxonomy" id="96803"/>
    <lineage>
        <taxon>Eukaryota</taxon>
        <taxon>Metazoa</taxon>
        <taxon>Ecdysozoa</taxon>
        <taxon>Arthropoda</taxon>
        <taxon>Crustacea</taxon>
        <taxon>Multicrustacea</taxon>
        <taxon>Malacostraca</taxon>
        <taxon>Eumalacostraca</taxon>
        <taxon>Peracarida</taxon>
        <taxon>Isopoda</taxon>
        <taxon>Oniscidea</taxon>
        <taxon>Crinocheta</taxon>
        <taxon>Armadillidiidae</taxon>
        <taxon>Armadillidium</taxon>
    </lineage>
</organism>
<evidence type="ECO:0000256" key="2">
    <source>
        <dbReference type="SAM" id="SignalP"/>
    </source>
</evidence>
<proteinExistence type="predicted"/>
<keyword evidence="1" id="KW-0472">Membrane</keyword>
<evidence type="ECO:0000256" key="1">
    <source>
        <dbReference type="SAM" id="Phobius"/>
    </source>
</evidence>
<dbReference type="EMBL" id="SEYY01020003">
    <property type="protein sequence ID" value="KAB7497700.1"/>
    <property type="molecule type" value="Genomic_DNA"/>
</dbReference>
<evidence type="ECO:0000313" key="4">
    <source>
        <dbReference type="Proteomes" id="UP000326759"/>
    </source>
</evidence>
<protein>
    <submittedName>
        <fullName evidence="3">Uncharacterized protein</fullName>
    </submittedName>
</protein>
<keyword evidence="1" id="KW-0812">Transmembrane</keyword>
<feature type="chain" id="PRO_5024295150" evidence="2">
    <location>
        <begin position="19"/>
        <end position="97"/>
    </location>
</feature>
<evidence type="ECO:0000313" key="3">
    <source>
        <dbReference type="EMBL" id="KAB7497700.1"/>
    </source>
</evidence>
<keyword evidence="1" id="KW-1133">Transmembrane helix</keyword>
<keyword evidence="4" id="KW-1185">Reference proteome</keyword>
<feature type="transmembrane region" description="Helical" evidence="1">
    <location>
        <begin position="58"/>
        <end position="78"/>
    </location>
</feature>
<comment type="caution">
    <text evidence="3">The sequence shown here is derived from an EMBL/GenBank/DDBJ whole genome shotgun (WGS) entry which is preliminary data.</text>
</comment>
<feature type="signal peptide" evidence="2">
    <location>
        <begin position="1"/>
        <end position="18"/>
    </location>
</feature>
<dbReference type="OrthoDB" id="6020543at2759"/>
<name>A0A5N5SYF5_9CRUS</name>
<sequence length="97" mass="10140">MAGLRLIVAASLLVGALCLTNLEQYNIDKDTITVSGLSAGGAFATQFHVIYSTEIMGAAIFAGVVYYCALGTLSEALLCMSSPSFESMALIYSDTNS</sequence>
<dbReference type="Gene3D" id="3.40.50.1820">
    <property type="entry name" value="alpha/beta hydrolase"/>
    <property type="match status" value="1"/>
</dbReference>
<dbReference type="AlphaFoldDB" id="A0A5N5SYF5"/>
<dbReference type="SUPFAM" id="SSF53474">
    <property type="entry name" value="alpha/beta-Hydrolases"/>
    <property type="match status" value="1"/>
</dbReference>
<gene>
    <name evidence="3" type="ORF">Anas_02820</name>
</gene>
<dbReference type="InterPro" id="IPR029058">
    <property type="entry name" value="AB_hydrolase_fold"/>
</dbReference>
<dbReference type="Proteomes" id="UP000326759">
    <property type="component" value="Unassembled WGS sequence"/>
</dbReference>